<organism evidence="2 3">
    <name type="scientific">Arsukibacterium ikkense</name>
    <dbReference type="NCBI Taxonomy" id="336831"/>
    <lineage>
        <taxon>Bacteria</taxon>
        <taxon>Pseudomonadati</taxon>
        <taxon>Pseudomonadota</taxon>
        <taxon>Gammaproteobacteria</taxon>
        <taxon>Chromatiales</taxon>
        <taxon>Chromatiaceae</taxon>
        <taxon>Arsukibacterium</taxon>
    </lineage>
</organism>
<keyword evidence="3" id="KW-1185">Reference proteome</keyword>
<name>A0A0M2V869_9GAMM</name>
<proteinExistence type="predicted"/>
<dbReference type="RefSeq" id="WP_046556488.1">
    <property type="nucleotide sequence ID" value="NZ_LAHO01000003.1"/>
</dbReference>
<feature type="compositionally biased region" description="Basic and acidic residues" evidence="1">
    <location>
        <begin position="90"/>
        <end position="99"/>
    </location>
</feature>
<dbReference type="OrthoDB" id="5770861at2"/>
<evidence type="ECO:0000313" key="2">
    <source>
        <dbReference type="EMBL" id="KKO46599.1"/>
    </source>
</evidence>
<dbReference type="AlphaFoldDB" id="A0A0M2V869"/>
<gene>
    <name evidence="2" type="ORF">WG68_04705</name>
</gene>
<accession>A0A0M2V869</accession>
<reference evidence="2 3" key="1">
    <citation type="submission" date="2015-03" db="EMBL/GenBank/DDBJ databases">
        <title>Draft genome sequences of two protease-producing strains of Arsukibacterium isolated from two cold and alkaline environments.</title>
        <authorList>
            <person name="Lylloff J.E."/>
            <person name="Skov L.B."/>
            <person name="Jepsen M."/>
            <person name="Hallin P.F."/>
            <person name="Sorensen S.J."/>
            <person name="Stougaard P."/>
            <person name="Glaring M.A."/>
        </authorList>
    </citation>
    <scope>NUCLEOTIDE SEQUENCE [LARGE SCALE GENOMIC DNA]</scope>
    <source>
        <strain evidence="2 3">GCM72</strain>
    </source>
</reference>
<comment type="caution">
    <text evidence="2">The sequence shown here is derived from an EMBL/GenBank/DDBJ whole genome shotgun (WGS) entry which is preliminary data.</text>
</comment>
<evidence type="ECO:0000256" key="1">
    <source>
        <dbReference type="SAM" id="MobiDB-lite"/>
    </source>
</evidence>
<evidence type="ECO:0000313" key="3">
    <source>
        <dbReference type="Proteomes" id="UP000034228"/>
    </source>
</evidence>
<dbReference type="EMBL" id="LAHO01000003">
    <property type="protein sequence ID" value="KKO46599.1"/>
    <property type="molecule type" value="Genomic_DNA"/>
</dbReference>
<feature type="region of interest" description="Disordered" evidence="1">
    <location>
        <begin position="67"/>
        <end position="99"/>
    </location>
</feature>
<sequence length="99" mass="10862">MNNILQLLQKLGEDASLRHLPATQLEQVLNPLDFDPAVKQAIAVKDNEKLASLLLTDNKIVCMIFPAEEPTPSDKPAEEPVKQPSDTPEPAEHDIKKAG</sequence>
<protein>
    <submittedName>
        <fullName evidence="2">Uncharacterized protein</fullName>
    </submittedName>
</protein>
<dbReference type="Proteomes" id="UP000034228">
    <property type="component" value="Unassembled WGS sequence"/>
</dbReference>
<dbReference type="STRING" id="336831.WG68_04705"/>